<protein>
    <submittedName>
        <fullName evidence="2">Uncharacterized protein</fullName>
    </submittedName>
</protein>
<accession>A0A0A8XRH2</accession>
<evidence type="ECO:0000256" key="1">
    <source>
        <dbReference type="SAM" id="MobiDB-lite"/>
    </source>
</evidence>
<feature type="region of interest" description="Disordered" evidence="1">
    <location>
        <begin position="1"/>
        <end position="72"/>
    </location>
</feature>
<reference evidence="2" key="2">
    <citation type="journal article" date="2015" name="Data Brief">
        <title>Shoot transcriptome of the giant reed, Arundo donax.</title>
        <authorList>
            <person name="Barrero R.A."/>
            <person name="Guerrero F.D."/>
            <person name="Moolhuijzen P."/>
            <person name="Goolsby J.A."/>
            <person name="Tidwell J."/>
            <person name="Bellgard S.E."/>
            <person name="Bellgard M.I."/>
        </authorList>
    </citation>
    <scope>NUCLEOTIDE SEQUENCE</scope>
    <source>
        <tissue evidence="2">Shoot tissue taken approximately 20 cm above the soil surface</tissue>
    </source>
</reference>
<organism evidence="2">
    <name type="scientific">Arundo donax</name>
    <name type="common">Giant reed</name>
    <name type="synonym">Donax arundinaceus</name>
    <dbReference type="NCBI Taxonomy" id="35708"/>
    <lineage>
        <taxon>Eukaryota</taxon>
        <taxon>Viridiplantae</taxon>
        <taxon>Streptophyta</taxon>
        <taxon>Embryophyta</taxon>
        <taxon>Tracheophyta</taxon>
        <taxon>Spermatophyta</taxon>
        <taxon>Magnoliopsida</taxon>
        <taxon>Liliopsida</taxon>
        <taxon>Poales</taxon>
        <taxon>Poaceae</taxon>
        <taxon>PACMAD clade</taxon>
        <taxon>Arundinoideae</taxon>
        <taxon>Arundineae</taxon>
        <taxon>Arundo</taxon>
    </lineage>
</organism>
<feature type="compositionally biased region" description="Basic and acidic residues" evidence="1">
    <location>
        <begin position="51"/>
        <end position="72"/>
    </location>
</feature>
<reference evidence="2" key="1">
    <citation type="submission" date="2014-09" db="EMBL/GenBank/DDBJ databases">
        <authorList>
            <person name="Magalhaes I.L.F."/>
            <person name="Oliveira U."/>
            <person name="Santos F.R."/>
            <person name="Vidigal T.H.D.A."/>
            <person name="Brescovit A.D."/>
            <person name="Santos A.J."/>
        </authorList>
    </citation>
    <scope>NUCLEOTIDE SEQUENCE</scope>
    <source>
        <tissue evidence="2">Shoot tissue taken approximately 20 cm above the soil surface</tissue>
    </source>
</reference>
<sequence>MDGCGSGVERGSSYRRRATRRRDQTREGGFASATARHPPLGRAQGGGQREPAGDNRDESQRGSNRRRMDGWR</sequence>
<proteinExistence type="predicted"/>
<dbReference type="AlphaFoldDB" id="A0A0A8XRH2"/>
<name>A0A0A8XRH2_ARUDO</name>
<evidence type="ECO:0000313" key="2">
    <source>
        <dbReference type="EMBL" id="JAD15285.1"/>
    </source>
</evidence>
<dbReference type="EMBL" id="GBRH01282610">
    <property type="protein sequence ID" value="JAD15285.1"/>
    <property type="molecule type" value="Transcribed_RNA"/>
</dbReference>